<evidence type="ECO:0000313" key="16">
    <source>
        <dbReference type="Proteomes" id="UP001198565"/>
    </source>
</evidence>
<evidence type="ECO:0000256" key="2">
    <source>
        <dbReference type="ARBA" id="ARBA00001947"/>
    </source>
</evidence>
<evidence type="ECO:0000256" key="8">
    <source>
        <dbReference type="ARBA" id="ARBA00022801"/>
    </source>
</evidence>
<dbReference type="Pfam" id="PF01433">
    <property type="entry name" value="Peptidase_M1"/>
    <property type="match status" value="1"/>
</dbReference>
<evidence type="ECO:0000256" key="1">
    <source>
        <dbReference type="ARBA" id="ARBA00000098"/>
    </source>
</evidence>
<evidence type="ECO:0000256" key="5">
    <source>
        <dbReference type="ARBA" id="ARBA00015611"/>
    </source>
</evidence>
<dbReference type="Proteomes" id="UP001198565">
    <property type="component" value="Unassembled WGS sequence"/>
</dbReference>
<dbReference type="SUPFAM" id="SSF63737">
    <property type="entry name" value="Leukotriene A4 hydrolase N-terminal domain"/>
    <property type="match status" value="1"/>
</dbReference>
<comment type="cofactor">
    <cofactor evidence="2">
        <name>Zn(2+)</name>
        <dbReference type="ChEBI" id="CHEBI:29105"/>
    </cofactor>
</comment>
<evidence type="ECO:0000256" key="7">
    <source>
        <dbReference type="ARBA" id="ARBA00022723"/>
    </source>
</evidence>
<keyword evidence="10" id="KW-0482">Metalloprotease</keyword>
<organism evidence="15 16">
    <name type="scientific">Streptantibioticus parmotrematis</name>
    <dbReference type="NCBI Taxonomy" id="2873249"/>
    <lineage>
        <taxon>Bacteria</taxon>
        <taxon>Bacillati</taxon>
        <taxon>Actinomycetota</taxon>
        <taxon>Actinomycetes</taxon>
        <taxon>Kitasatosporales</taxon>
        <taxon>Streptomycetaceae</taxon>
        <taxon>Streptantibioticus</taxon>
    </lineage>
</organism>
<dbReference type="Pfam" id="PF17900">
    <property type="entry name" value="Peptidase_M1_N"/>
    <property type="match status" value="1"/>
</dbReference>
<dbReference type="SUPFAM" id="SSF55486">
    <property type="entry name" value="Metalloproteases ('zincins'), catalytic domain"/>
    <property type="match status" value="1"/>
</dbReference>
<dbReference type="InterPro" id="IPR045357">
    <property type="entry name" value="Aminopeptidase_N-like_N"/>
</dbReference>
<evidence type="ECO:0000256" key="3">
    <source>
        <dbReference type="ARBA" id="ARBA00010136"/>
    </source>
</evidence>
<comment type="catalytic activity">
    <reaction evidence="1">
        <text>Release of an N-terminal amino acid, Xaa-|-Yaa- from a peptide, amide or arylamide. Xaa is preferably Ala, but may be most amino acids including Pro (slow action). When a terminal hydrophobic residue is followed by a prolyl residue, the two may be released as an intact Xaa-Pro dipeptide.</text>
        <dbReference type="EC" id="3.4.11.2"/>
    </reaction>
</comment>
<evidence type="ECO:0000256" key="6">
    <source>
        <dbReference type="ARBA" id="ARBA00022670"/>
    </source>
</evidence>
<keyword evidence="9" id="KW-0862">Zinc</keyword>
<evidence type="ECO:0000313" key="15">
    <source>
        <dbReference type="EMBL" id="MBY8887934.1"/>
    </source>
</evidence>
<dbReference type="PANTHER" id="PTHR11533">
    <property type="entry name" value="PROTEASE M1 ZINC METALLOPROTEASE"/>
    <property type="match status" value="1"/>
</dbReference>
<dbReference type="InterPro" id="IPR014782">
    <property type="entry name" value="Peptidase_M1_dom"/>
</dbReference>
<sequence length="548" mass="58752">MWRGRAGITWRDRVGQREALATAGAEALTAVTGSAKVPGDPSPRPVGGPVRFRTIASAAGALTLLLAIPASAATPTPGAPGIGDPYYPTYGNGGYDVGHYDLRLTYQPKTDALQGTATVLATTTQDLSRFDLDFALGVDSVLVNNHPAKFTESPAAHKLQITPDAPLAKGSDVTVVVRYHGVPSKVVVDGFTSWQRTPDGAVAANEPESAWWWFPSNDHPLDKATYDISVEVPTGDQVISNGVPTGQSTDIKGWTRYDWRQAKPQATYLATMAIGKFDVTKGTTAGGIPVINAYSTALGDATGAAKASVERTGEVIDWESTYFGPYPFATVGGYVPDTTSDFALETETRPFYSPTMFSSGSDVSVVVHELAHQWFGDSVSLKRWQDIWLNEGFATYAQWLWSQYQGEGTAQQLADYVYASHPAGDAFWKIEPGNPGAANQFADPIYDRGAAAIQTLRDTVGDKAFFTILKAWTAQHAYGNADFAQFQALAEKVSGKKLGPLFTTWLFTPARPATGPVAPGTKAPAAARGAVPQPKSWREIHTAYHLAR</sequence>
<evidence type="ECO:0000256" key="10">
    <source>
        <dbReference type="ARBA" id="ARBA00023049"/>
    </source>
</evidence>
<feature type="domain" description="Aminopeptidase N-like N-terminal" evidence="14">
    <location>
        <begin position="99"/>
        <end position="269"/>
    </location>
</feature>
<dbReference type="InterPro" id="IPR050344">
    <property type="entry name" value="Peptidase_M1_aminopeptidases"/>
</dbReference>
<evidence type="ECO:0000259" key="13">
    <source>
        <dbReference type="Pfam" id="PF01433"/>
    </source>
</evidence>
<dbReference type="Gene3D" id="1.10.390.10">
    <property type="entry name" value="Neutral Protease Domain 2"/>
    <property type="match status" value="1"/>
</dbReference>
<comment type="similarity">
    <text evidence="3">Belongs to the peptidase M1 family.</text>
</comment>
<evidence type="ECO:0000259" key="14">
    <source>
        <dbReference type="Pfam" id="PF17900"/>
    </source>
</evidence>
<keyword evidence="16" id="KW-1185">Reference proteome</keyword>
<dbReference type="InterPro" id="IPR027268">
    <property type="entry name" value="Peptidase_M4/M1_CTD_sf"/>
</dbReference>
<evidence type="ECO:0000256" key="9">
    <source>
        <dbReference type="ARBA" id="ARBA00022833"/>
    </source>
</evidence>
<dbReference type="EMBL" id="JAINVZ010000020">
    <property type="protein sequence ID" value="MBY8887934.1"/>
    <property type="molecule type" value="Genomic_DNA"/>
</dbReference>
<comment type="caution">
    <text evidence="15">The sequence shown here is derived from an EMBL/GenBank/DDBJ whole genome shotgun (WGS) entry which is preliminary data.</text>
</comment>
<keyword evidence="6" id="KW-0645">Protease</keyword>
<gene>
    <name evidence="15" type="ORF">K7472_24285</name>
</gene>
<protein>
    <recommendedName>
        <fullName evidence="5">Aminopeptidase N</fullName>
        <ecNumber evidence="4">3.4.11.2</ecNumber>
    </recommendedName>
    <alternativeName>
        <fullName evidence="11">Alanine aminopeptidase</fullName>
    </alternativeName>
    <alternativeName>
        <fullName evidence="12">Lysyl aminopeptidase</fullName>
    </alternativeName>
</protein>
<feature type="domain" description="Peptidase M1 membrane alanine aminopeptidase" evidence="13">
    <location>
        <begin position="362"/>
        <end position="505"/>
    </location>
</feature>
<evidence type="ECO:0000256" key="11">
    <source>
        <dbReference type="ARBA" id="ARBA00029811"/>
    </source>
</evidence>
<accession>A0ABS7QXK8</accession>
<dbReference type="PANTHER" id="PTHR11533:SF297">
    <property type="entry name" value="AMINOPEPTIDASE N"/>
    <property type="match status" value="1"/>
</dbReference>
<dbReference type="CDD" id="cd09603">
    <property type="entry name" value="M1_APN_like"/>
    <property type="match status" value="1"/>
</dbReference>
<keyword evidence="8" id="KW-0378">Hydrolase</keyword>
<evidence type="ECO:0000256" key="12">
    <source>
        <dbReference type="ARBA" id="ARBA00031533"/>
    </source>
</evidence>
<proteinExistence type="inferred from homology"/>
<dbReference type="InterPro" id="IPR042097">
    <property type="entry name" value="Aminopeptidase_N-like_N_sf"/>
</dbReference>
<dbReference type="InterPro" id="IPR001930">
    <property type="entry name" value="Peptidase_M1"/>
</dbReference>
<reference evidence="15 16" key="1">
    <citation type="submission" date="2021-08" db="EMBL/GenBank/DDBJ databases">
        <title>Streptomyces sp. PTM05 isolated from lichen.</title>
        <authorList>
            <person name="Somphong A."/>
            <person name="Phongsopitanun W."/>
            <person name="Tanasupawat S."/>
        </authorList>
    </citation>
    <scope>NUCLEOTIDE SEQUENCE [LARGE SCALE GENOMIC DNA]</scope>
    <source>
        <strain evidence="15 16">Ptm05</strain>
    </source>
</reference>
<dbReference type="EC" id="3.4.11.2" evidence="4"/>
<evidence type="ECO:0000256" key="4">
    <source>
        <dbReference type="ARBA" id="ARBA00012564"/>
    </source>
</evidence>
<dbReference type="Gene3D" id="2.60.40.1730">
    <property type="entry name" value="tricorn interacting facor f3 domain"/>
    <property type="match status" value="1"/>
</dbReference>
<dbReference type="PRINTS" id="PR00756">
    <property type="entry name" value="ALADIPTASE"/>
</dbReference>
<keyword evidence="7" id="KW-0479">Metal-binding</keyword>
<name>A0ABS7QXK8_9ACTN</name>